<keyword evidence="2" id="KW-0560">Oxidoreductase</keyword>
<dbReference type="PROSITE" id="PS00061">
    <property type="entry name" value="ADH_SHORT"/>
    <property type="match status" value="1"/>
</dbReference>
<sequence>MSLLSEVKGWRTGSRKHRRLRDLDGMLVVVTGGGSGIGRETALAFAAEGAVVVVGDLDLESAQHTADLINSAQMKGGGAVAIFGGGSHAYRVNVAVEEEVRRFAEEVQSQHGTPDVVVNNAGIGYSGTFTSTPQSEFERVMDVNFWGVVYGCRVFAEQMIERGTGGHIVNLSSAAAFTPQKRLTAYATSKAAVYMLSDCLRAELVDHGIGVSTICPGIVHTNIVKNTDFAGTTPEKQEEMRSRSDTFYRKRGFTPDRVATQILKAVRSNRAVVPVTPEAKFGRALSRLAPGSMRLGARFDLG</sequence>
<accession>A0A2S2BNP3</accession>
<dbReference type="PANTHER" id="PTHR43391">
    <property type="entry name" value="RETINOL DEHYDROGENASE-RELATED"/>
    <property type="match status" value="1"/>
</dbReference>
<dbReference type="InterPro" id="IPR020904">
    <property type="entry name" value="Sc_DH/Rdtase_CS"/>
</dbReference>
<dbReference type="InterPro" id="IPR002347">
    <property type="entry name" value="SDR_fam"/>
</dbReference>
<organism evidence="4 5">
    <name type="scientific">Rhodococcus oxybenzonivorans</name>
    <dbReference type="NCBI Taxonomy" id="1990687"/>
    <lineage>
        <taxon>Bacteria</taxon>
        <taxon>Bacillati</taxon>
        <taxon>Actinomycetota</taxon>
        <taxon>Actinomycetes</taxon>
        <taxon>Mycobacteriales</taxon>
        <taxon>Nocardiaceae</taxon>
        <taxon>Rhodococcus</taxon>
    </lineage>
</organism>
<dbReference type="AlphaFoldDB" id="A0A2S2BNP3"/>
<dbReference type="PRINTS" id="PR00080">
    <property type="entry name" value="SDRFAMILY"/>
</dbReference>
<name>A0A2S2BNP3_9NOCA</name>
<dbReference type="KEGG" id="roz:CBI38_00305"/>
<dbReference type="PRINTS" id="PR00081">
    <property type="entry name" value="GDHRDH"/>
</dbReference>
<dbReference type="Proteomes" id="UP000245711">
    <property type="component" value="Chromosome"/>
</dbReference>
<dbReference type="EMBL" id="CP021354">
    <property type="protein sequence ID" value="AWK70247.1"/>
    <property type="molecule type" value="Genomic_DNA"/>
</dbReference>
<proteinExistence type="inferred from homology"/>
<dbReference type="InterPro" id="IPR036291">
    <property type="entry name" value="NAD(P)-bd_dom_sf"/>
</dbReference>
<evidence type="ECO:0000313" key="4">
    <source>
        <dbReference type="EMBL" id="AWK70247.1"/>
    </source>
</evidence>
<gene>
    <name evidence="4" type="ORF">CBI38_00305</name>
</gene>
<reference evidence="4 5" key="1">
    <citation type="submission" date="2017-05" db="EMBL/GenBank/DDBJ databases">
        <title>Isolation of Rhodococcus sp. S2-17 biodegrading of BP-3.</title>
        <authorList>
            <person name="Lee Y."/>
            <person name="Kim K.H."/>
            <person name="Chun B.H."/>
            <person name="Jung H.S."/>
            <person name="Jeon C.O."/>
        </authorList>
    </citation>
    <scope>NUCLEOTIDE SEQUENCE [LARGE SCALE GENOMIC DNA]</scope>
    <source>
        <strain evidence="4 5">S2-17</strain>
    </source>
</reference>
<dbReference type="CDD" id="cd05233">
    <property type="entry name" value="SDR_c"/>
    <property type="match status" value="1"/>
</dbReference>
<dbReference type="GO" id="GO:0016491">
    <property type="term" value="F:oxidoreductase activity"/>
    <property type="evidence" value="ECO:0007669"/>
    <property type="project" value="UniProtKB-KW"/>
</dbReference>
<keyword evidence="5" id="KW-1185">Reference proteome</keyword>
<evidence type="ECO:0000256" key="2">
    <source>
        <dbReference type="ARBA" id="ARBA00023002"/>
    </source>
</evidence>
<comment type="similarity">
    <text evidence="1 3">Belongs to the short-chain dehydrogenases/reductases (SDR) family.</text>
</comment>
<dbReference type="OrthoDB" id="4690547at2"/>
<dbReference type="Pfam" id="PF00106">
    <property type="entry name" value="adh_short"/>
    <property type="match status" value="1"/>
</dbReference>
<evidence type="ECO:0000313" key="5">
    <source>
        <dbReference type="Proteomes" id="UP000245711"/>
    </source>
</evidence>
<dbReference type="SUPFAM" id="SSF51735">
    <property type="entry name" value="NAD(P)-binding Rossmann-fold domains"/>
    <property type="match status" value="1"/>
</dbReference>
<protein>
    <submittedName>
        <fullName evidence="4">Oxidoreductase</fullName>
    </submittedName>
</protein>
<evidence type="ECO:0000256" key="1">
    <source>
        <dbReference type="ARBA" id="ARBA00006484"/>
    </source>
</evidence>
<dbReference type="Gene3D" id="3.40.50.720">
    <property type="entry name" value="NAD(P)-binding Rossmann-like Domain"/>
    <property type="match status" value="1"/>
</dbReference>
<evidence type="ECO:0000256" key="3">
    <source>
        <dbReference type="RuleBase" id="RU000363"/>
    </source>
</evidence>
<dbReference type="FunFam" id="3.40.50.720:FF:000084">
    <property type="entry name" value="Short-chain dehydrogenase reductase"/>
    <property type="match status" value="1"/>
</dbReference>
<dbReference type="RefSeq" id="WP_109325432.1">
    <property type="nucleotide sequence ID" value="NZ_CP021354.1"/>
</dbReference>
<dbReference type="PANTHER" id="PTHR43391:SF12">
    <property type="entry name" value="OXIDOREDUCTASE EPHD-RELATED"/>
    <property type="match status" value="1"/>
</dbReference>